<geneLocation type="plasmid" evidence="1">
    <name>pL289</name>
</geneLocation>
<evidence type="ECO:0000313" key="1">
    <source>
        <dbReference type="EMBL" id="ARP21918.1"/>
    </source>
</evidence>
<proteinExistence type="predicted"/>
<reference evidence="1" key="1">
    <citation type="submission" date="2016-10" db="EMBL/GenBank/DDBJ databases">
        <title>The High Quality Genome of Vibrio alginolyticus K01M1.</title>
        <authorList>
            <person name="Wendling C."/>
            <person name="Chibani C.M."/>
            <person name="Hertel R."/>
            <person name="Sproer C."/>
            <person name="Bunk B."/>
            <person name="Overmann J."/>
            <person name="Roth O."/>
            <person name="Liesegang H."/>
        </authorList>
    </citation>
    <scope>NUCLEOTIDE SEQUENCE</scope>
    <source>
        <strain evidence="1">K05K4</strain>
        <plasmid evidence="1">pL289</plasmid>
    </source>
</reference>
<dbReference type="RefSeq" id="WP_086048479.1">
    <property type="nucleotide sequence ID" value="NZ_CP017893.1"/>
</dbReference>
<dbReference type="AlphaFoldDB" id="A0A1W6U2D1"/>
<organism evidence="1">
    <name type="scientific">Vibrio alginolyticus</name>
    <dbReference type="NCBI Taxonomy" id="663"/>
    <lineage>
        <taxon>Bacteria</taxon>
        <taxon>Pseudomonadati</taxon>
        <taxon>Pseudomonadota</taxon>
        <taxon>Gammaproteobacteria</taxon>
        <taxon>Vibrionales</taxon>
        <taxon>Vibrionaceae</taxon>
        <taxon>Vibrio</taxon>
    </lineage>
</organism>
<protein>
    <submittedName>
        <fullName evidence="1">Uncharacterized protein</fullName>
    </submittedName>
</protein>
<sequence length="431" mass="48452">MIIRSPVYASTSDSKLFHASIENFIEVNAEHSVSLDTLHLKTKQLLKSLKEVVSARDIKTIEDRERYFFEIRELFESHCELLKDLDSIIVHSPTHTEHGRQFKLTDYGMPVAQTIFEKGTIACVGPYRLVVAECKLSASPLEVGKFRISGNLDLLNTQLPLRQHTFLHTQNRLNNLLTLTNKEMLAVKNLIDELDSKIGKLTMFTAPFASLFFASINSPDKFSIGFDDLITEAKENAIWNDQDGTKAQAINSVTDQKIEIMNLLNGFSGKYNSESLAHDVIEDLKTTNPLTWQSDLMSVGIDGIAYSDDKHSISASRGKPLPSQYEIFEESAISFEENVNAELSSFSKSNKNIVQPILAFESLISNLVLLDEFLLLLTLAKHKPSQLQSDNLTDRQKGLVKFYQLTRLDKLKLPKQADLDKEVSDSTLPAV</sequence>
<name>A0A1W6U2D1_VIBAL</name>
<keyword evidence="1" id="KW-0614">Plasmid</keyword>
<gene>
    <name evidence="1" type="ORF">K05K4_52160</name>
</gene>
<dbReference type="EMBL" id="CP017904">
    <property type="protein sequence ID" value="ARP21918.1"/>
    <property type="molecule type" value="Genomic_DNA"/>
</dbReference>
<accession>A0A1W6U2D1</accession>